<dbReference type="PANTHER" id="PTHR43133">
    <property type="entry name" value="RNA POLYMERASE ECF-TYPE SIGMA FACTO"/>
    <property type="match status" value="1"/>
</dbReference>
<evidence type="ECO:0000259" key="6">
    <source>
        <dbReference type="Pfam" id="PF08281"/>
    </source>
</evidence>
<name>A0ABM7PRK8_SINCY</name>
<dbReference type="Gene3D" id="1.10.1740.10">
    <property type="match status" value="1"/>
</dbReference>
<keyword evidence="3" id="KW-0731">Sigma factor</keyword>
<comment type="similarity">
    <text evidence="1">Belongs to the sigma-70 factor family. ECF subfamily.</text>
</comment>
<organism evidence="7 8">
    <name type="scientific">Sinomonas cyclohexanicum</name>
    <name type="common">Corynebacterium cyclohexanicum</name>
    <dbReference type="NCBI Taxonomy" id="322009"/>
    <lineage>
        <taxon>Bacteria</taxon>
        <taxon>Bacillati</taxon>
        <taxon>Actinomycetota</taxon>
        <taxon>Actinomycetes</taxon>
        <taxon>Micrococcales</taxon>
        <taxon>Micrococcaceae</taxon>
        <taxon>Sinomonas</taxon>
    </lineage>
</organism>
<dbReference type="Gene3D" id="1.10.10.10">
    <property type="entry name" value="Winged helix-like DNA-binding domain superfamily/Winged helix DNA-binding domain"/>
    <property type="match status" value="1"/>
</dbReference>
<dbReference type="InterPro" id="IPR039425">
    <property type="entry name" value="RNA_pol_sigma-70-like"/>
</dbReference>
<evidence type="ECO:0000256" key="5">
    <source>
        <dbReference type="ARBA" id="ARBA00023163"/>
    </source>
</evidence>
<dbReference type="InterPro" id="IPR013324">
    <property type="entry name" value="RNA_pol_sigma_r3/r4-like"/>
</dbReference>
<dbReference type="Proteomes" id="UP001319861">
    <property type="component" value="Chromosome"/>
</dbReference>
<dbReference type="Pfam" id="PF08281">
    <property type="entry name" value="Sigma70_r4_2"/>
    <property type="match status" value="1"/>
</dbReference>
<evidence type="ECO:0000256" key="3">
    <source>
        <dbReference type="ARBA" id="ARBA00023082"/>
    </source>
</evidence>
<evidence type="ECO:0000313" key="8">
    <source>
        <dbReference type="Proteomes" id="UP001319861"/>
    </source>
</evidence>
<protein>
    <recommendedName>
        <fullName evidence="6">RNA polymerase sigma factor 70 region 4 type 2 domain-containing protein</fullName>
    </recommendedName>
</protein>
<dbReference type="PANTHER" id="PTHR43133:SF8">
    <property type="entry name" value="RNA POLYMERASE SIGMA FACTOR HI_1459-RELATED"/>
    <property type="match status" value="1"/>
</dbReference>
<dbReference type="InterPro" id="IPR014284">
    <property type="entry name" value="RNA_pol_sigma-70_dom"/>
</dbReference>
<feature type="domain" description="RNA polymerase sigma factor 70 region 4 type 2" evidence="6">
    <location>
        <begin position="134"/>
        <end position="183"/>
    </location>
</feature>
<dbReference type="EMBL" id="AP024525">
    <property type="protein sequence ID" value="BCT74838.1"/>
    <property type="molecule type" value="Genomic_DNA"/>
</dbReference>
<keyword evidence="5" id="KW-0804">Transcription</keyword>
<dbReference type="InterPro" id="IPR013325">
    <property type="entry name" value="RNA_pol_sigma_r2"/>
</dbReference>
<gene>
    <name evidence="7" type="ORF">SCMU_06800</name>
</gene>
<keyword evidence="2" id="KW-0805">Transcription regulation</keyword>
<evidence type="ECO:0000256" key="1">
    <source>
        <dbReference type="ARBA" id="ARBA00010641"/>
    </source>
</evidence>
<evidence type="ECO:0000256" key="2">
    <source>
        <dbReference type="ARBA" id="ARBA00023015"/>
    </source>
</evidence>
<dbReference type="SUPFAM" id="SSF88659">
    <property type="entry name" value="Sigma3 and sigma4 domains of RNA polymerase sigma factors"/>
    <property type="match status" value="1"/>
</dbReference>
<dbReference type="InterPro" id="IPR036388">
    <property type="entry name" value="WH-like_DNA-bd_sf"/>
</dbReference>
<dbReference type="NCBIfam" id="TIGR02937">
    <property type="entry name" value="sigma70-ECF"/>
    <property type="match status" value="1"/>
</dbReference>
<dbReference type="InterPro" id="IPR013249">
    <property type="entry name" value="RNA_pol_sigma70_r4_t2"/>
</dbReference>
<sequence length="195" mass="21208">MHWLQTTENAGSVIAADDHGSPAALFTAAYRAYSGPVQGYLRARGVDDPDAATHDVFLTLYTRMVPSGREEPPRVTGGLEGAKALAFTIAHGRAVDHHRRRARTPYLVPHEAETDPRRAPTTPEDAVLAGSGALALLDELPEDYREVLLLRIVADLSIEQTATVMGRTAGAVKQLQRRALKELRNHVSTKELSTP</sequence>
<dbReference type="SUPFAM" id="SSF88946">
    <property type="entry name" value="Sigma2 domain of RNA polymerase sigma factors"/>
    <property type="match status" value="1"/>
</dbReference>
<proteinExistence type="inferred from homology"/>
<dbReference type="CDD" id="cd06171">
    <property type="entry name" value="Sigma70_r4"/>
    <property type="match status" value="1"/>
</dbReference>
<evidence type="ECO:0000256" key="4">
    <source>
        <dbReference type="ARBA" id="ARBA00023125"/>
    </source>
</evidence>
<evidence type="ECO:0000313" key="7">
    <source>
        <dbReference type="EMBL" id="BCT74838.1"/>
    </source>
</evidence>
<keyword evidence="4" id="KW-0238">DNA-binding</keyword>
<keyword evidence="8" id="KW-1185">Reference proteome</keyword>
<reference evidence="7 8" key="1">
    <citation type="journal article" date="2021" name="J. Biosci. Bioeng.">
        <title>Identification and characterization of a chc gene cluster responsible for the aromatization pathway of cyclohexanecarboxylate degradation in Sinomonas cyclohexanicum ATCC 51369.</title>
        <authorList>
            <person name="Yamamoto T."/>
            <person name="Hasegawa Y."/>
            <person name="Lau P.C.K."/>
            <person name="Iwaki H."/>
        </authorList>
    </citation>
    <scope>NUCLEOTIDE SEQUENCE [LARGE SCALE GENOMIC DNA]</scope>
    <source>
        <strain evidence="7 8">ATCC 51369</strain>
    </source>
</reference>
<accession>A0ABM7PRK8</accession>